<keyword evidence="5" id="KW-0408">Iron</keyword>
<dbReference type="Pfam" id="PF02668">
    <property type="entry name" value="TauD"/>
    <property type="match status" value="1"/>
</dbReference>
<dbReference type="InterPro" id="IPR003819">
    <property type="entry name" value="TauD/TfdA-like"/>
</dbReference>
<comment type="caution">
    <text evidence="7">The sequence shown here is derived from an EMBL/GenBank/DDBJ whole genome shotgun (WGS) entry which is preliminary data.</text>
</comment>
<protein>
    <submittedName>
        <fullName evidence="7">TauD/TfdA family dioxygenase</fullName>
        <ecNumber evidence="7">1.14.11.-</ecNumber>
    </submittedName>
</protein>
<keyword evidence="2" id="KW-0479">Metal-binding</keyword>
<keyword evidence="4 7" id="KW-0560">Oxidoreductase</keyword>
<dbReference type="GO" id="GO:0051213">
    <property type="term" value="F:dioxygenase activity"/>
    <property type="evidence" value="ECO:0007669"/>
    <property type="project" value="UniProtKB-KW"/>
</dbReference>
<name>A0ABT8AE76_9PROT</name>
<evidence type="ECO:0000256" key="2">
    <source>
        <dbReference type="ARBA" id="ARBA00022723"/>
    </source>
</evidence>
<proteinExistence type="inferred from homology"/>
<dbReference type="RefSeq" id="WP_290320228.1">
    <property type="nucleotide sequence ID" value="NZ_JAUFPN010000204.1"/>
</dbReference>
<dbReference type="InterPro" id="IPR051178">
    <property type="entry name" value="TfdA_dioxygenase"/>
</dbReference>
<feature type="domain" description="TauD/TfdA-like" evidence="6">
    <location>
        <begin position="6"/>
        <end position="281"/>
    </location>
</feature>
<evidence type="ECO:0000313" key="7">
    <source>
        <dbReference type="EMBL" id="MDN3568127.1"/>
    </source>
</evidence>
<sequence length="294" mass="32663">MTLALRPLHPLFAAEASGIDLARPLAPAEVAAVNAAMETHAVLVFRDQPMDQAQQVAMATQFGPLNPGLKQIGRTAERLKEAALIDISNLDAEGRPLPRDSKKIVSGLANQLWHSDSSFQAPAVSYSMLSAVVLPSWGGETEFVDLRAAWDALPERLQRQVEGLEAEHFALHSRMTLLGDTDYTPEQLAALPAVVWPLVRTHPGSGRKLLFCGIHARRILGMGTAEGKMLLMDLLEHATQPQFRYRHDWRVGDLVMWDNRATLHRGRRYDLAEPRELRRTTCDQVPAERARHAA</sequence>
<evidence type="ECO:0000256" key="4">
    <source>
        <dbReference type="ARBA" id="ARBA00023002"/>
    </source>
</evidence>
<comment type="similarity">
    <text evidence="1">Belongs to the TfdA dioxygenase family.</text>
</comment>
<organism evidence="7 8">
    <name type="scientific">Paeniroseomonas aquatica</name>
    <dbReference type="NCBI Taxonomy" id="373043"/>
    <lineage>
        <taxon>Bacteria</taxon>
        <taxon>Pseudomonadati</taxon>
        <taxon>Pseudomonadota</taxon>
        <taxon>Alphaproteobacteria</taxon>
        <taxon>Acetobacterales</taxon>
        <taxon>Acetobacteraceae</taxon>
        <taxon>Paeniroseomonas</taxon>
    </lineage>
</organism>
<evidence type="ECO:0000313" key="8">
    <source>
        <dbReference type="Proteomes" id="UP001529369"/>
    </source>
</evidence>
<dbReference type="PANTHER" id="PTHR43779">
    <property type="entry name" value="DIOXYGENASE RV0097-RELATED"/>
    <property type="match status" value="1"/>
</dbReference>
<keyword evidence="3 7" id="KW-0223">Dioxygenase</keyword>
<reference evidence="8" key="1">
    <citation type="journal article" date="2019" name="Int. J. Syst. Evol. Microbiol.">
        <title>The Global Catalogue of Microorganisms (GCM) 10K type strain sequencing project: providing services to taxonomists for standard genome sequencing and annotation.</title>
        <authorList>
            <consortium name="The Broad Institute Genomics Platform"/>
            <consortium name="The Broad Institute Genome Sequencing Center for Infectious Disease"/>
            <person name="Wu L."/>
            <person name="Ma J."/>
        </authorList>
    </citation>
    <scope>NUCLEOTIDE SEQUENCE [LARGE SCALE GENOMIC DNA]</scope>
    <source>
        <strain evidence="8">CECT 7131</strain>
    </source>
</reference>
<dbReference type="SUPFAM" id="SSF51197">
    <property type="entry name" value="Clavaminate synthase-like"/>
    <property type="match status" value="1"/>
</dbReference>
<gene>
    <name evidence="7" type="ORF">QWZ14_27415</name>
</gene>
<keyword evidence="8" id="KW-1185">Reference proteome</keyword>
<dbReference type="PANTHER" id="PTHR43779:SF3">
    <property type="entry name" value="(3R)-3-[(CARBOXYMETHYL)AMINO]FATTY ACID OXYGENASE_DECARBOXYLASE"/>
    <property type="match status" value="1"/>
</dbReference>
<evidence type="ECO:0000259" key="6">
    <source>
        <dbReference type="Pfam" id="PF02668"/>
    </source>
</evidence>
<dbReference type="InterPro" id="IPR042098">
    <property type="entry name" value="TauD-like_sf"/>
</dbReference>
<accession>A0ABT8AE76</accession>
<evidence type="ECO:0000256" key="1">
    <source>
        <dbReference type="ARBA" id="ARBA00005896"/>
    </source>
</evidence>
<evidence type="ECO:0000256" key="3">
    <source>
        <dbReference type="ARBA" id="ARBA00022964"/>
    </source>
</evidence>
<dbReference type="Gene3D" id="3.60.130.10">
    <property type="entry name" value="Clavaminate synthase-like"/>
    <property type="match status" value="1"/>
</dbReference>
<dbReference type="Proteomes" id="UP001529369">
    <property type="component" value="Unassembled WGS sequence"/>
</dbReference>
<dbReference type="EMBL" id="JAUFPN010000204">
    <property type="protein sequence ID" value="MDN3568127.1"/>
    <property type="molecule type" value="Genomic_DNA"/>
</dbReference>
<evidence type="ECO:0000256" key="5">
    <source>
        <dbReference type="ARBA" id="ARBA00023004"/>
    </source>
</evidence>
<dbReference type="EC" id="1.14.11.-" evidence="7"/>